<reference evidence="2" key="1">
    <citation type="submission" date="2019-12" db="EMBL/GenBank/DDBJ databases">
        <title>An insight into the sialome of adult female Ixodes ricinus ticks feeding for 6 days.</title>
        <authorList>
            <person name="Perner J."/>
            <person name="Ribeiro J.M.C."/>
        </authorList>
    </citation>
    <scope>NUCLEOTIDE SEQUENCE</scope>
    <source>
        <strain evidence="2">Semi-engorged</strain>
        <tissue evidence="2">Salivary glands</tissue>
    </source>
</reference>
<dbReference type="AlphaFoldDB" id="A0A6B0UB05"/>
<dbReference type="EMBL" id="GIFC01004091">
    <property type="protein sequence ID" value="MXU86174.1"/>
    <property type="molecule type" value="Transcribed_RNA"/>
</dbReference>
<evidence type="ECO:0000313" key="2">
    <source>
        <dbReference type="EMBL" id="MXU86174.1"/>
    </source>
</evidence>
<feature type="region of interest" description="Disordered" evidence="1">
    <location>
        <begin position="45"/>
        <end position="76"/>
    </location>
</feature>
<proteinExistence type="predicted"/>
<name>A0A6B0UB05_IXORI</name>
<evidence type="ECO:0000256" key="1">
    <source>
        <dbReference type="SAM" id="MobiDB-lite"/>
    </source>
</evidence>
<accession>A0A6B0UB05</accession>
<sequence>MKPRASTAARLTSSFTSLTATWSSLRTARLLPDPQYAMARACMADRRSSGSLSPAKVSTRGSASSRRPYRTSAMPTDRPRRIFSCWVSWA</sequence>
<protein>
    <submittedName>
        <fullName evidence="2">Putative secreted protein</fullName>
    </submittedName>
</protein>
<organism evidence="2">
    <name type="scientific">Ixodes ricinus</name>
    <name type="common">Common tick</name>
    <name type="synonym">Acarus ricinus</name>
    <dbReference type="NCBI Taxonomy" id="34613"/>
    <lineage>
        <taxon>Eukaryota</taxon>
        <taxon>Metazoa</taxon>
        <taxon>Ecdysozoa</taxon>
        <taxon>Arthropoda</taxon>
        <taxon>Chelicerata</taxon>
        <taxon>Arachnida</taxon>
        <taxon>Acari</taxon>
        <taxon>Parasitiformes</taxon>
        <taxon>Ixodida</taxon>
        <taxon>Ixodoidea</taxon>
        <taxon>Ixodidae</taxon>
        <taxon>Ixodinae</taxon>
        <taxon>Ixodes</taxon>
    </lineage>
</organism>